<dbReference type="GO" id="GO:0015666">
    <property type="term" value="F:restriction endodeoxyribonuclease activity"/>
    <property type="evidence" value="ECO:0007669"/>
    <property type="project" value="TreeGrafter"/>
</dbReference>
<evidence type="ECO:0000313" key="4">
    <source>
        <dbReference type="Proteomes" id="UP000250086"/>
    </source>
</evidence>
<dbReference type="EMBL" id="UAPV01000001">
    <property type="protein sequence ID" value="SPT68922.1"/>
    <property type="molecule type" value="Genomic_DNA"/>
</dbReference>
<proteinExistence type="predicted"/>
<evidence type="ECO:0000259" key="1">
    <source>
        <dbReference type="Pfam" id="PF04471"/>
    </source>
</evidence>
<organism evidence="3 4">
    <name type="scientific">Anaerobiospirillum thomasii</name>
    <dbReference type="NCBI Taxonomy" id="179995"/>
    <lineage>
        <taxon>Bacteria</taxon>
        <taxon>Pseudomonadati</taxon>
        <taxon>Pseudomonadota</taxon>
        <taxon>Gammaproteobacteria</taxon>
        <taxon>Aeromonadales</taxon>
        <taxon>Succinivibrionaceae</taxon>
        <taxon>Anaerobiospirillum</taxon>
    </lineage>
</organism>
<dbReference type="Pfam" id="PF14338">
    <property type="entry name" value="Mrr_N"/>
    <property type="match status" value="1"/>
</dbReference>
<dbReference type="InterPro" id="IPR011856">
    <property type="entry name" value="tRNA_endonuc-like_dom_sf"/>
</dbReference>
<dbReference type="Proteomes" id="UP000250086">
    <property type="component" value="Unassembled WGS sequence"/>
</dbReference>
<evidence type="ECO:0000313" key="3">
    <source>
        <dbReference type="EMBL" id="SPT68922.1"/>
    </source>
</evidence>
<feature type="domain" description="Restriction endonuclease type IV Mrr" evidence="1">
    <location>
        <begin position="159"/>
        <end position="281"/>
    </location>
</feature>
<dbReference type="SUPFAM" id="SSF52980">
    <property type="entry name" value="Restriction endonuclease-like"/>
    <property type="match status" value="1"/>
</dbReference>
<dbReference type="PANTHER" id="PTHR30015:SF7">
    <property type="entry name" value="TYPE IV METHYL-DIRECTED RESTRICTION ENZYME ECOKMRR"/>
    <property type="match status" value="1"/>
</dbReference>
<dbReference type="GO" id="GO:0009307">
    <property type="term" value="P:DNA restriction-modification system"/>
    <property type="evidence" value="ECO:0007669"/>
    <property type="project" value="InterPro"/>
</dbReference>
<dbReference type="InterPro" id="IPR052906">
    <property type="entry name" value="Type_IV_Methyl-Rstrct_Enzyme"/>
</dbReference>
<dbReference type="RefSeq" id="WP_113743129.1">
    <property type="nucleotide sequence ID" value="NZ_UAPV01000001.1"/>
</dbReference>
<sequence length="308" mass="35269">MAVPKFDKFLTPVLLCLSDGKEYSIKETIEYCIRYYALSEDDINEKLTSGSSRLKDRVGWARTYLKQAGIIKSKRRGIYQITDEGSDLISTKKEISPKDLLEYPAFQSFLNRKNGCGSSEINTKEVEILEFTPTEQLERAVITLNDELATRLLEMIQKKVSDYEFEKLAIRLLIHMGYGEFQYNKNAVTQKSKDAGIDGIISSDKLGLDRIYIQVKKWHSNNKIGRPVLQSFLGACYNNDAKMIFITTSEFTADAVEFASSLEKTGKKMVLIDGRKLAKLMIEYNFGVSVEKTYFIKKIDTDFFDEYE</sequence>
<dbReference type="GO" id="GO:0003677">
    <property type="term" value="F:DNA binding"/>
    <property type="evidence" value="ECO:0007669"/>
    <property type="project" value="InterPro"/>
</dbReference>
<feature type="domain" description="Restriction system protein Mrr-like N-terminal" evidence="2">
    <location>
        <begin position="6"/>
        <end position="89"/>
    </location>
</feature>
<dbReference type="PANTHER" id="PTHR30015">
    <property type="entry name" value="MRR RESTRICTION SYSTEM PROTEIN"/>
    <property type="match status" value="1"/>
</dbReference>
<gene>
    <name evidence="3" type="primary">mrr</name>
    <name evidence="3" type="ORF">NCTC13093_00272</name>
</gene>
<keyword evidence="4" id="KW-1185">Reference proteome</keyword>
<dbReference type="Pfam" id="PF04471">
    <property type="entry name" value="Mrr_cat"/>
    <property type="match status" value="1"/>
</dbReference>
<name>A0A2X0WQR9_9GAMM</name>
<dbReference type="InterPro" id="IPR007560">
    <property type="entry name" value="Restrct_endonuc_IV_Mrr"/>
</dbReference>
<evidence type="ECO:0000259" key="2">
    <source>
        <dbReference type="Pfam" id="PF14338"/>
    </source>
</evidence>
<dbReference type="Gene3D" id="3.40.1350.10">
    <property type="match status" value="1"/>
</dbReference>
<accession>A0A2X0WQR9</accession>
<dbReference type="InterPro" id="IPR025745">
    <property type="entry name" value="Mrr-like_N_dom"/>
</dbReference>
<protein>
    <submittedName>
        <fullName evidence="3">EcoKMrr</fullName>
    </submittedName>
</protein>
<dbReference type="AlphaFoldDB" id="A0A2X0WQR9"/>
<dbReference type="InterPro" id="IPR011335">
    <property type="entry name" value="Restrct_endonuc-II-like"/>
</dbReference>
<reference evidence="3 4" key="1">
    <citation type="submission" date="2018-06" db="EMBL/GenBank/DDBJ databases">
        <authorList>
            <consortium name="Pathogen Informatics"/>
            <person name="Doyle S."/>
        </authorList>
    </citation>
    <scope>NUCLEOTIDE SEQUENCE [LARGE SCALE GENOMIC DNA]</scope>
    <source>
        <strain evidence="3 4">NCTC13093</strain>
    </source>
</reference>